<sequence length="389" mass="44970">MAIKLYYVTRSFYPYQKGGGPIMRTGAVRYLKELGWDITVVMPNYNGDELICENGIWKIPFSDKYHPRLAAFFQRIGFYEDYLDKWVDSAFDYLKEVVNPRDFVFSTCGGELGPIKLGSLLKAELGCRYVVNFRDPLEFGYMNGLRKNKVIHVSREKSQRKYISNADLVITSSDYYSSALKSRFPEIASRVHSNYFGYINTVELYKLKKKTSVKLRIAYSGTMSEAQRPEILYEAVKQLGSDNIEIYFIGNRDNYPPLRGIVDENIHFLKFMPHDEFLKFMCKNIDVGFVSLTNDYYGACVPSKIYEYINLGLPILGVLPEGDGKDIINTFNYGQVVGCDDVDKLVEILSQWSDKRKIERIRDSILKDRNSWAMKTKIDEVDMLLRLIC</sequence>
<evidence type="ECO:0008006" key="3">
    <source>
        <dbReference type="Google" id="ProtNLM"/>
    </source>
</evidence>
<reference evidence="1 2" key="1">
    <citation type="submission" date="2020-07" db="EMBL/GenBank/DDBJ databases">
        <title>Vibrio marinisediminis sp. nov., isolated from marine sediment.</title>
        <authorList>
            <person name="Ji X."/>
        </authorList>
    </citation>
    <scope>NUCLEOTIDE SEQUENCE [LARGE SCALE GENOMIC DNA]</scope>
    <source>
        <strain evidence="1 2">404</strain>
    </source>
</reference>
<proteinExistence type="predicted"/>
<dbReference type="RefSeq" id="WP_182108818.1">
    <property type="nucleotide sequence ID" value="NZ_JACFYF010000005.1"/>
</dbReference>
<comment type="caution">
    <text evidence="1">The sequence shown here is derived from an EMBL/GenBank/DDBJ whole genome shotgun (WGS) entry which is preliminary data.</text>
</comment>
<evidence type="ECO:0000313" key="1">
    <source>
        <dbReference type="EMBL" id="MBA5762796.1"/>
    </source>
</evidence>
<dbReference type="AlphaFoldDB" id="A0A7W2FRA9"/>
<gene>
    <name evidence="1" type="ORF">H2O73_10610</name>
</gene>
<dbReference type="EMBL" id="JACFYF010000005">
    <property type="protein sequence ID" value="MBA5762796.1"/>
    <property type="molecule type" value="Genomic_DNA"/>
</dbReference>
<dbReference type="Gene3D" id="3.40.50.2000">
    <property type="entry name" value="Glycogen Phosphorylase B"/>
    <property type="match status" value="2"/>
</dbReference>
<keyword evidence="2" id="KW-1185">Reference proteome</keyword>
<accession>A0A7W2FRA9</accession>
<protein>
    <recommendedName>
        <fullName evidence="3">Glycosyltransferase</fullName>
    </recommendedName>
</protein>
<dbReference type="Proteomes" id="UP000571701">
    <property type="component" value="Unassembled WGS sequence"/>
</dbReference>
<name>A0A7W2FRA9_9VIBR</name>
<dbReference type="SUPFAM" id="SSF53756">
    <property type="entry name" value="UDP-Glycosyltransferase/glycogen phosphorylase"/>
    <property type="match status" value="1"/>
</dbReference>
<organism evidence="1 2">
    <name type="scientific">Vibrio marinisediminis</name>
    <dbReference type="NCBI Taxonomy" id="2758441"/>
    <lineage>
        <taxon>Bacteria</taxon>
        <taxon>Pseudomonadati</taxon>
        <taxon>Pseudomonadota</taxon>
        <taxon>Gammaproteobacteria</taxon>
        <taxon>Vibrionales</taxon>
        <taxon>Vibrionaceae</taxon>
        <taxon>Vibrio</taxon>
    </lineage>
</organism>
<evidence type="ECO:0000313" key="2">
    <source>
        <dbReference type="Proteomes" id="UP000571701"/>
    </source>
</evidence>